<keyword evidence="7" id="KW-0119">Carbohydrate metabolism</keyword>
<dbReference type="EC" id="4.1.2.14" evidence="5"/>
<evidence type="ECO:0000256" key="4">
    <source>
        <dbReference type="ARBA" id="ARBA00011233"/>
    </source>
</evidence>
<keyword evidence="6 9" id="KW-0456">Lyase</keyword>
<dbReference type="PANTHER" id="PTHR30246:SF1">
    <property type="entry name" value="2-DEHYDRO-3-DEOXY-6-PHOSPHOGALACTONATE ALDOLASE-RELATED"/>
    <property type="match status" value="1"/>
</dbReference>
<evidence type="ECO:0000256" key="1">
    <source>
        <dbReference type="ARBA" id="ARBA00000654"/>
    </source>
</evidence>
<name>A0A844TAY4_9BRAD</name>
<dbReference type="PANTHER" id="PTHR30246">
    <property type="entry name" value="2-KETO-3-DEOXY-6-PHOSPHOGLUCONATE ALDOLASE"/>
    <property type="match status" value="1"/>
</dbReference>
<evidence type="ECO:0000256" key="6">
    <source>
        <dbReference type="ARBA" id="ARBA00023239"/>
    </source>
</evidence>
<dbReference type="Pfam" id="PF01081">
    <property type="entry name" value="Aldolase"/>
    <property type="match status" value="1"/>
</dbReference>
<dbReference type="EMBL" id="WQNE01000022">
    <property type="protein sequence ID" value="MVT76207.1"/>
    <property type="molecule type" value="Genomic_DNA"/>
</dbReference>
<feature type="compositionally biased region" description="Basic residues" evidence="8">
    <location>
        <begin position="1"/>
        <end position="16"/>
    </location>
</feature>
<dbReference type="NCBIfam" id="NF004325">
    <property type="entry name" value="PRK05718.1"/>
    <property type="match status" value="1"/>
</dbReference>
<organism evidence="9 10">
    <name type="scientific">Bradyrhizobium cajani</name>
    <dbReference type="NCBI Taxonomy" id="1928661"/>
    <lineage>
        <taxon>Bacteria</taxon>
        <taxon>Pseudomonadati</taxon>
        <taxon>Pseudomonadota</taxon>
        <taxon>Alphaproteobacteria</taxon>
        <taxon>Hyphomicrobiales</taxon>
        <taxon>Nitrobacteraceae</taxon>
        <taxon>Bradyrhizobium</taxon>
    </lineage>
</organism>
<dbReference type="InterPro" id="IPR031337">
    <property type="entry name" value="KDPG/KHG_AS_1"/>
</dbReference>
<comment type="subunit">
    <text evidence="4">Homotrimer.</text>
</comment>
<comment type="similarity">
    <text evidence="3">Belongs to the KHG/KDPG aldolase family.</text>
</comment>
<dbReference type="InterPro" id="IPR000887">
    <property type="entry name" value="Aldlse_KDPG_KHG"/>
</dbReference>
<evidence type="ECO:0000313" key="10">
    <source>
        <dbReference type="Proteomes" id="UP000449969"/>
    </source>
</evidence>
<evidence type="ECO:0000256" key="5">
    <source>
        <dbReference type="ARBA" id="ARBA00013063"/>
    </source>
</evidence>
<dbReference type="InterPro" id="IPR013785">
    <property type="entry name" value="Aldolase_TIM"/>
</dbReference>
<proteinExistence type="inferred from homology"/>
<dbReference type="NCBIfam" id="TIGR01182">
    <property type="entry name" value="eda"/>
    <property type="match status" value="1"/>
</dbReference>
<evidence type="ECO:0000256" key="8">
    <source>
        <dbReference type="SAM" id="MobiDB-lite"/>
    </source>
</evidence>
<dbReference type="Gene3D" id="3.20.20.70">
    <property type="entry name" value="Aldolase class I"/>
    <property type="match status" value="1"/>
</dbReference>
<protein>
    <recommendedName>
        <fullName evidence="5">2-dehydro-3-deoxy-phosphogluconate aldolase</fullName>
        <ecNumber evidence="5">4.1.2.14</ecNumber>
    </recommendedName>
</protein>
<comment type="pathway">
    <text evidence="2">Carbohydrate acid metabolism; 2-dehydro-3-deoxy-D-gluconate degradation; D-glyceraldehyde 3-phosphate and pyruvate from 2-dehydro-3-deoxy-D-gluconate: step 2/2.</text>
</comment>
<comment type="catalytic activity">
    <reaction evidence="1">
        <text>2-dehydro-3-deoxy-6-phospho-D-gluconate = D-glyceraldehyde 3-phosphate + pyruvate</text>
        <dbReference type="Rhea" id="RHEA:17089"/>
        <dbReference type="ChEBI" id="CHEBI:15361"/>
        <dbReference type="ChEBI" id="CHEBI:57569"/>
        <dbReference type="ChEBI" id="CHEBI:59776"/>
        <dbReference type="EC" id="4.1.2.14"/>
    </reaction>
</comment>
<reference evidence="9 10" key="1">
    <citation type="submission" date="2019-12" db="EMBL/GenBank/DDBJ databases">
        <title>Draft genome sequences Bradyrhizobium cajani AMBPC1010, Bradyrhizobium pachyrhizi AMBPC1040 and Bradyrhizobium yuanmingense ALSPC3051, three plant growth promoting strains isolated from nodules of Cajanus cajan L. in Dominican Republic.</title>
        <authorList>
            <person name="Flores-Felix J.D."/>
            <person name="Araujo J."/>
            <person name="Diaz-Alcantara C."/>
            <person name="Gonzalez-Andres F."/>
            <person name="Velazquez E."/>
        </authorList>
    </citation>
    <scope>NUCLEOTIDE SEQUENCE [LARGE SCALE GENOMIC DNA]</scope>
    <source>
        <strain evidence="9 10">1010</strain>
    </source>
</reference>
<evidence type="ECO:0000256" key="7">
    <source>
        <dbReference type="ARBA" id="ARBA00023277"/>
    </source>
</evidence>
<sequence>MPCHRRSGTGRHLRARRPSETKAKTQDMTTAAQQNQLVALFRDATVIPVLTIERIQDAVPLARALVAGGVRTLEVTLRTPVAIEAARAMMAEVPEAAVGIGTILNPADFTRVEKLGVRFGISPGLTPDLLKAAADSALPFAPGIATASELMMALTHGFDVAKFFPAEQAGGIKGLRALGGPFPNVRFCPTGGVGEANAATWLAEPNVVAVGGSWLCPTAEIRAGNWAGITAICQRTLKALKGA</sequence>
<keyword evidence="10" id="KW-1185">Reference proteome</keyword>
<dbReference type="PROSITE" id="PS00159">
    <property type="entry name" value="ALDOLASE_KDPG_KHG_1"/>
    <property type="match status" value="1"/>
</dbReference>
<dbReference type="GO" id="GO:0008675">
    <property type="term" value="F:2-dehydro-3-deoxy-phosphogluconate aldolase activity"/>
    <property type="evidence" value="ECO:0007669"/>
    <property type="project" value="UniProtKB-EC"/>
</dbReference>
<evidence type="ECO:0000313" key="9">
    <source>
        <dbReference type="EMBL" id="MVT76207.1"/>
    </source>
</evidence>
<dbReference type="OrthoDB" id="9805177at2"/>
<evidence type="ECO:0000256" key="2">
    <source>
        <dbReference type="ARBA" id="ARBA00004736"/>
    </source>
</evidence>
<accession>A0A844TAY4</accession>
<gene>
    <name evidence="9" type="primary">eda</name>
    <name evidence="9" type="ORF">GPL20_24680</name>
</gene>
<dbReference type="AlphaFoldDB" id="A0A844TAY4"/>
<dbReference type="CDD" id="cd00452">
    <property type="entry name" value="KDPG_aldolase"/>
    <property type="match status" value="1"/>
</dbReference>
<dbReference type="Proteomes" id="UP000449969">
    <property type="component" value="Unassembled WGS sequence"/>
</dbReference>
<feature type="region of interest" description="Disordered" evidence="8">
    <location>
        <begin position="1"/>
        <end position="29"/>
    </location>
</feature>
<evidence type="ECO:0000256" key="3">
    <source>
        <dbReference type="ARBA" id="ARBA00006906"/>
    </source>
</evidence>
<dbReference type="SUPFAM" id="SSF51569">
    <property type="entry name" value="Aldolase"/>
    <property type="match status" value="1"/>
</dbReference>
<comment type="caution">
    <text evidence="9">The sequence shown here is derived from an EMBL/GenBank/DDBJ whole genome shotgun (WGS) entry which is preliminary data.</text>
</comment>